<dbReference type="Proteomes" id="UP000179588">
    <property type="component" value="Unassembled WGS sequence"/>
</dbReference>
<feature type="signal peptide" evidence="1">
    <location>
        <begin position="1"/>
        <end position="18"/>
    </location>
</feature>
<dbReference type="PROSITE" id="PS51257">
    <property type="entry name" value="PROKAR_LIPOPROTEIN"/>
    <property type="match status" value="1"/>
</dbReference>
<keyword evidence="1" id="KW-0732">Signal</keyword>
<dbReference type="GO" id="GO:0019867">
    <property type="term" value="C:outer membrane"/>
    <property type="evidence" value="ECO:0007669"/>
    <property type="project" value="InterPro"/>
</dbReference>
<accession>A0A1S1HNT8</accession>
<dbReference type="AlphaFoldDB" id="A0A1S1HNT8"/>
<evidence type="ECO:0000259" key="2">
    <source>
        <dbReference type="Pfam" id="PF04355"/>
    </source>
</evidence>
<evidence type="ECO:0000313" key="4">
    <source>
        <dbReference type="EMBL" id="OHT24049.1"/>
    </source>
</evidence>
<reference evidence="4 5" key="1">
    <citation type="submission" date="2016-03" db="EMBL/GenBank/DDBJ databases">
        <title>Genome sequence of Providencia stuartii strain, isolated from the salivary glands of larval Lucilia sericata.</title>
        <authorList>
            <person name="Yuan Y."/>
            <person name="Zhang Y."/>
            <person name="Fu S."/>
            <person name="Crippen T.L."/>
            <person name="Visi D."/>
            <person name="Benbow M.E."/>
            <person name="Allen M."/>
            <person name="Tomberlin J.K."/>
            <person name="Sze S.-H."/>
            <person name="Tarone A.M."/>
        </authorList>
    </citation>
    <scope>NUCLEOTIDE SEQUENCE [LARGE SCALE GENOMIC DNA]</scope>
    <source>
        <strain evidence="4 5">Crippen</strain>
    </source>
</reference>
<feature type="chain" id="PRO_5010355947" evidence="1">
    <location>
        <begin position="19"/>
        <end position="128"/>
    </location>
</feature>
<gene>
    <name evidence="3" type="primary">bamE</name>
    <name evidence="4" type="ORF">A3Q29_05125</name>
    <name evidence="3" type="ORF">RG298_000420</name>
</gene>
<keyword evidence="5" id="KW-1185">Reference proteome</keyword>
<organism evidence="4 5">
    <name type="scientific">Providencia stuartii</name>
    <dbReference type="NCBI Taxonomy" id="588"/>
    <lineage>
        <taxon>Bacteria</taxon>
        <taxon>Pseudomonadati</taxon>
        <taxon>Pseudomonadota</taxon>
        <taxon>Gammaproteobacteria</taxon>
        <taxon>Enterobacterales</taxon>
        <taxon>Morganellaceae</taxon>
        <taxon>Providencia</taxon>
    </lineage>
</organism>
<proteinExistence type="predicted"/>
<evidence type="ECO:0000313" key="3">
    <source>
        <dbReference type="EMBL" id="EMJ5132751.1"/>
    </source>
</evidence>
<feature type="domain" description="Outer membrane protein assembly factor BamE" evidence="2">
    <location>
        <begin position="22"/>
        <end position="75"/>
    </location>
</feature>
<reference evidence="3" key="2">
    <citation type="submission" date="2024-02" db="EMBL/GenBank/DDBJ databases">
        <authorList>
            <consortium name="Clinical and Environmental Microbiology Branch: Whole genome sequencing antimicrobial resistance pathogens in the healthcare setting"/>
        </authorList>
    </citation>
    <scope>NUCLEOTIDE SEQUENCE</scope>
    <source>
        <strain evidence="3">2021GO-0154</strain>
    </source>
</reference>
<dbReference type="EMBL" id="ABMABF030000001">
    <property type="protein sequence ID" value="EMJ5132751.1"/>
    <property type="molecule type" value="Genomic_DNA"/>
</dbReference>
<dbReference type="Pfam" id="PF04355">
    <property type="entry name" value="BamE"/>
    <property type="match status" value="1"/>
</dbReference>
<comment type="caution">
    <text evidence="4">The sequence shown here is derived from an EMBL/GenBank/DDBJ whole genome shotgun (WGS) entry which is preliminary data.</text>
</comment>
<sequence>MRVIYQACIIMTTLFFIAGCATKPDLNAITIDMNQQQVIELMGPPTDLATQQTTTYLMYTQKPQTLLHFVFLNNQLIEYGQENRQLGHALPSASTQLELWLSEQNKAVNPSAIAGCKMLDQRINCGAE</sequence>
<name>A0A1S1HNT8_PROST</name>
<dbReference type="EMBL" id="LVIE01000168">
    <property type="protein sequence ID" value="OHT24049.1"/>
    <property type="molecule type" value="Genomic_DNA"/>
</dbReference>
<evidence type="ECO:0000313" key="5">
    <source>
        <dbReference type="Proteomes" id="UP000179588"/>
    </source>
</evidence>
<dbReference type="OrthoDB" id="9998736at2"/>
<protein>
    <submittedName>
        <fullName evidence="3">Outer membrane protein assembly factor BamE</fullName>
    </submittedName>
</protein>
<evidence type="ECO:0000256" key="1">
    <source>
        <dbReference type="SAM" id="SignalP"/>
    </source>
</evidence>
<dbReference type="InterPro" id="IPR007450">
    <property type="entry name" value="BamE_dom"/>
</dbReference>